<dbReference type="EMBL" id="CP000551">
    <property type="protein sequence ID" value="ABM70549.1"/>
    <property type="molecule type" value="Genomic_DNA"/>
</dbReference>
<organism evidence="1 2">
    <name type="scientific">Prochlorococcus marinus (strain AS9601)</name>
    <dbReference type="NCBI Taxonomy" id="146891"/>
    <lineage>
        <taxon>Bacteria</taxon>
        <taxon>Bacillati</taxon>
        <taxon>Cyanobacteriota</taxon>
        <taxon>Cyanophyceae</taxon>
        <taxon>Synechococcales</taxon>
        <taxon>Prochlorococcaceae</taxon>
        <taxon>Prochlorococcus</taxon>
    </lineage>
</organism>
<accession>A2BRY8</accession>
<dbReference type="AlphaFoldDB" id="A2BRY8"/>
<dbReference type="KEGG" id="pmb:A9601_12651"/>
<gene>
    <name evidence="1" type="ordered locus">A9601_12651</name>
</gene>
<sequence>MRKIIMNLKRSPFAIQDKNARDLDNVKDYPTIADLMREQKVPQDYANTVHRRRDLDSLG</sequence>
<reference evidence="1 2" key="1">
    <citation type="journal article" date="2007" name="PLoS Genet.">
        <title>Patterns and implications of gene gain and loss in the evolution of Prochlorococcus.</title>
        <authorList>
            <person name="Kettler G.C."/>
            <person name="Martiny A.C."/>
            <person name="Huang K."/>
            <person name="Zucker J."/>
            <person name="Coleman M.L."/>
            <person name="Rodrigue S."/>
            <person name="Chen F."/>
            <person name="Lapidus A."/>
            <person name="Ferriera S."/>
            <person name="Johnson J."/>
            <person name="Steglich C."/>
            <person name="Church G.M."/>
            <person name="Richardson P."/>
            <person name="Chisholm S.W."/>
        </authorList>
    </citation>
    <scope>NUCLEOTIDE SEQUENCE [LARGE SCALE GENOMIC DNA]</scope>
    <source>
        <strain evidence="1 2">AS9601</strain>
    </source>
</reference>
<dbReference type="Proteomes" id="UP000002590">
    <property type="component" value="Chromosome"/>
</dbReference>
<protein>
    <submittedName>
        <fullName evidence="1">Uncharacterized protein</fullName>
    </submittedName>
</protein>
<proteinExistence type="predicted"/>
<evidence type="ECO:0000313" key="1">
    <source>
        <dbReference type="EMBL" id="ABM70549.1"/>
    </source>
</evidence>
<evidence type="ECO:0000313" key="2">
    <source>
        <dbReference type="Proteomes" id="UP000002590"/>
    </source>
</evidence>
<name>A2BRY8_PROMS</name>
<dbReference type="HOGENOM" id="CLU_3046812_0_0_3"/>